<dbReference type="CDD" id="cd06257">
    <property type="entry name" value="DnaJ"/>
    <property type="match status" value="1"/>
</dbReference>
<feature type="domain" description="J" evidence="3">
    <location>
        <begin position="20"/>
        <end position="88"/>
    </location>
</feature>
<dbReference type="AlphaFoldDB" id="A0A165GF16"/>
<proteinExistence type="predicted"/>
<sequence>MSGIATDIANIPGSPDDREFLYTVLNLPKTASEYEIRERYRQLSVVFHPDKQYDERTKETATKRFLEIQKAYQVLSDPASRRAYDLLGAEGLKALCDESFHNVPPDEFDSALTRTKRDIESKRLEDLVRTKGRVNAAFDASALFENREQYMDGGVVDFFDLLQERIANMGQTSFSVRHSVQKDINDKTTLILSGRGSSRGSLSNDDALPGFRSGIMGTLRHQYSPRLNFEATINLLRISDLDLKTTYRDDDNTVHCEIGLTRGLFQAMSQARSKGSVVIPPLAIAYSRRLFPDKPTEGSLMFSTSGGTPALSVAVSSAHLFDYTAEASVPPTLLGTTMRPPSMSGLLVGNSFWNVQANLSGLLSAIGVEWGIIWAEIGLRLRVALQFGLVGINWSFGGEWRKGETSIGSNIALGIQGVILRLDMAYLGQQFSFPITLSHDRDFSLALWTTVMPSTALVVTYFFVLRPRRRRQRIQFFREARRQLQEEKSDVLRETKETIHLLEDLAKRHMQAEASCNGLVIQYASYGPSEEDEATEGLRLDVTVPLQALVYKSQLYIPGRRSKAGLQGFYDPAPGVSKTLRIRYTFRDALHYAEIPDWMPVVLPLEEHLVD</sequence>
<keyword evidence="2" id="KW-1133">Transmembrane helix</keyword>
<dbReference type="PRINTS" id="PR00625">
    <property type="entry name" value="JDOMAIN"/>
</dbReference>
<keyword evidence="2" id="KW-0812">Transmembrane</keyword>
<dbReference type="Gene3D" id="1.10.287.110">
    <property type="entry name" value="DnaJ domain"/>
    <property type="match status" value="1"/>
</dbReference>
<dbReference type="GeneID" id="63825069"/>
<dbReference type="SUPFAM" id="SSF46565">
    <property type="entry name" value="Chaperone J-domain"/>
    <property type="match status" value="1"/>
</dbReference>
<dbReference type="RefSeq" id="XP_040768002.1">
    <property type="nucleotide sequence ID" value="XM_040908040.1"/>
</dbReference>
<dbReference type="InterPro" id="IPR052243">
    <property type="entry name" value="Mito_inner_membrane_organizer"/>
</dbReference>
<feature type="transmembrane region" description="Helical" evidence="2">
    <location>
        <begin position="445"/>
        <end position="465"/>
    </location>
</feature>
<dbReference type="GO" id="GO:0005739">
    <property type="term" value="C:mitochondrion"/>
    <property type="evidence" value="ECO:0007669"/>
    <property type="project" value="GOC"/>
</dbReference>
<dbReference type="GO" id="GO:0042407">
    <property type="term" value="P:cristae formation"/>
    <property type="evidence" value="ECO:0007669"/>
    <property type="project" value="TreeGrafter"/>
</dbReference>
<keyword evidence="1" id="KW-0143">Chaperone</keyword>
<organism evidence="4 5">
    <name type="scientific">Laetiporus sulphureus 93-53</name>
    <dbReference type="NCBI Taxonomy" id="1314785"/>
    <lineage>
        <taxon>Eukaryota</taxon>
        <taxon>Fungi</taxon>
        <taxon>Dikarya</taxon>
        <taxon>Basidiomycota</taxon>
        <taxon>Agaricomycotina</taxon>
        <taxon>Agaricomycetes</taxon>
        <taxon>Polyporales</taxon>
        <taxon>Laetiporus</taxon>
    </lineage>
</organism>
<dbReference type="PANTHER" id="PTHR44157:SF1">
    <property type="entry name" value="DNAJ HOMOLOG SUBFAMILY C MEMBER 11"/>
    <property type="match status" value="1"/>
</dbReference>
<protein>
    <submittedName>
        <fullName evidence="4">DnaJ-domain-containing protein</fullName>
    </submittedName>
</protein>
<dbReference type="PROSITE" id="PS50076">
    <property type="entry name" value="DNAJ_2"/>
    <property type="match status" value="1"/>
</dbReference>
<dbReference type="Pfam" id="PF11875">
    <property type="entry name" value="DnaJ-like_C11_C"/>
    <property type="match status" value="1"/>
</dbReference>
<dbReference type="STRING" id="1314785.A0A165GF16"/>
<evidence type="ECO:0000313" key="4">
    <source>
        <dbReference type="EMBL" id="KZT10262.1"/>
    </source>
</evidence>
<gene>
    <name evidence="4" type="ORF">LAESUDRAFT_721597</name>
</gene>
<dbReference type="PANTHER" id="PTHR44157">
    <property type="entry name" value="DNAJ HOMOLOG SUBFAMILY C MEMBER 11"/>
    <property type="match status" value="1"/>
</dbReference>
<dbReference type="Pfam" id="PF00226">
    <property type="entry name" value="DnaJ"/>
    <property type="match status" value="1"/>
</dbReference>
<dbReference type="InterPro" id="IPR036869">
    <property type="entry name" value="J_dom_sf"/>
</dbReference>
<dbReference type="InterPro" id="IPR055225">
    <property type="entry name" value="DNAJC11-like_beta-barrel"/>
</dbReference>
<name>A0A165GF16_9APHY</name>
<dbReference type="InterPro" id="IPR001623">
    <property type="entry name" value="DnaJ_domain"/>
</dbReference>
<dbReference type="InterPro" id="IPR024586">
    <property type="entry name" value="DnaJ-like_C11_C"/>
</dbReference>
<dbReference type="InParanoid" id="A0A165GF16"/>
<dbReference type="EMBL" id="KV427609">
    <property type="protein sequence ID" value="KZT10262.1"/>
    <property type="molecule type" value="Genomic_DNA"/>
</dbReference>
<accession>A0A165GF16</accession>
<evidence type="ECO:0000256" key="2">
    <source>
        <dbReference type="SAM" id="Phobius"/>
    </source>
</evidence>
<dbReference type="FunCoup" id="A0A165GF16">
    <property type="interactions" value="291"/>
</dbReference>
<dbReference type="Pfam" id="PF22774">
    <property type="entry name" value="DNAJC11_beta-barrel"/>
    <property type="match status" value="1"/>
</dbReference>
<dbReference type="Proteomes" id="UP000076871">
    <property type="component" value="Unassembled WGS sequence"/>
</dbReference>
<dbReference type="SMART" id="SM00271">
    <property type="entry name" value="DnaJ"/>
    <property type="match status" value="1"/>
</dbReference>
<keyword evidence="5" id="KW-1185">Reference proteome</keyword>
<evidence type="ECO:0000313" key="5">
    <source>
        <dbReference type="Proteomes" id="UP000076871"/>
    </source>
</evidence>
<dbReference type="OrthoDB" id="10248838at2759"/>
<reference evidence="4 5" key="1">
    <citation type="journal article" date="2016" name="Mol. Biol. Evol.">
        <title>Comparative Genomics of Early-Diverging Mushroom-Forming Fungi Provides Insights into the Origins of Lignocellulose Decay Capabilities.</title>
        <authorList>
            <person name="Nagy L.G."/>
            <person name="Riley R."/>
            <person name="Tritt A."/>
            <person name="Adam C."/>
            <person name="Daum C."/>
            <person name="Floudas D."/>
            <person name="Sun H."/>
            <person name="Yadav J.S."/>
            <person name="Pangilinan J."/>
            <person name="Larsson K.H."/>
            <person name="Matsuura K."/>
            <person name="Barry K."/>
            <person name="Labutti K."/>
            <person name="Kuo R."/>
            <person name="Ohm R.A."/>
            <person name="Bhattacharya S.S."/>
            <person name="Shirouzu T."/>
            <person name="Yoshinaga Y."/>
            <person name="Martin F.M."/>
            <person name="Grigoriev I.V."/>
            <person name="Hibbett D.S."/>
        </authorList>
    </citation>
    <scope>NUCLEOTIDE SEQUENCE [LARGE SCALE GENOMIC DNA]</scope>
    <source>
        <strain evidence="4 5">93-53</strain>
    </source>
</reference>
<evidence type="ECO:0000259" key="3">
    <source>
        <dbReference type="PROSITE" id="PS50076"/>
    </source>
</evidence>
<evidence type="ECO:0000256" key="1">
    <source>
        <dbReference type="ARBA" id="ARBA00023186"/>
    </source>
</evidence>
<keyword evidence="2" id="KW-0472">Membrane</keyword>